<evidence type="ECO:0000256" key="2">
    <source>
        <dbReference type="ARBA" id="ARBA00022597"/>
    </source>
</evidence>
<dbReference type="OrthoDB" id="350602at2"/>
<dbReference type="GO" id="GO:0016740">
    <property type="term" value="F:transferase activity"/>
    <property type="evidence" value="ECO:0007669"/>
    <property type="project" value="UniProtKB-KW"/>
</dbReference>
<evidence type="ECO:0000256" key="1">
    <source>
        <dbReference type="ARBA" id="ARBA00022448"/>
    </source>
</evidence>
<proteinExistence type="predicted"/>
<protein>
    <submittedName>
        <fullName evidence="8">PTS sugar transporter</fullName>
    </submittedName>
</protein>
<comment type="cofactor">
    <cofactor evidence="6">
        <name>Mg(2+)</name>
        <dbReference type="ChEBI" id="CHEBI:18420"/>
    </cofactor>
    <text evidence="6">Binds 1 Mg(2+) ion per trimer.</text>
</comment>
<dbReference type="GO" id="GO:0046872">
    <property type="term" value="F:metal ion binding"/>
    <property type="evidence" value="ECO:0007669"/>
    <property type="project" value="UniProtKB-KW"/>
</dbReference>
<dbReference type="GO" id="GO:0009401">
    <property type="term" value="P:phosphoenolpyruvate-dependent sugar phosphotransferase system"/>
    <property type="evidence" value="ECO:0007669"/>
    <property type="project" value="UniProtKB-KW"/>
</dbReference>
<dbReference type="InterPro" id="IPR003188">
    <property type="entry name" value="PTS_IIA_lac/cel"/>
</dbReference>
<evidence type="ECO:0000256" key="4">
    <source>
        <dbReference type="ARBA" id="ARBA00022683"/>
    </source>
</evidence>
<name>A0A095X620_9FIRM</name>
<feature type="active site" description="Tele-phosphohistidine intermediate" evidence="5">
    <location>
        <position position="79"/>
    </location>
</feature>
<dbReference type="PANTHER" id="PTHR34382:SF7">
    <property type="entry name" value="PTS SYSTEM N,N'-DIACETYLCHITOBIOSE-SPECIFIC EIIA COMPONENT"/>
    <property type="match status" value="1"/>
</dbReference>
<sequence>MDSIEKVYELAFNIIAHAGESRSLSSEAMDAAESYDFDKAEELLKQANDQFLACHEVQTSMLTKEANGEKNEINIILIHAQDHLTMATMAMENAKRWIRINKKLKELEEK</sequence>
<dbReference type="Proteomes" id="UP000029579">
    <property type="component" value="Unassembled WGS sequence"/>
</dbReference>
<comment type="caution">
    <text evidence="8">The sequence shown here is derived from an EMBL/GenBank/DDBJ whole genome shotgun (WGS) entry which is preliminary data.</text>
</comment>
<keyword evidence="6" id="KW-0460">Magnesium</keyword>
<keyword evidence="1" id="KW-0813">Transport</keyword>
<keyword evidence="3" id="KW-0808">Transferase</keyword>
<keyword evidence="6" id="KW-0479">Metal-binding</keyword>
<evidence type="ECO:0000313" key="9">
    <source>
        <dbReference type="Proteomes" id="UP000029579"/>
    </source>
</evidence>
<dbReference type="Pfam" id="PF02255">
    <property type="entry name" value="PTS_IIA"/>
    <property type="match status" value="1"/>
</dbReference>
<organism evidence="8 9">
    <name type="scientific">Anaerococcus lactolyticus S7-1-13</name>
    <dbReference type="NCBI Taxonomy" id="1284686"/>
    <lineage>
        <taxon>Bacteria</taxon>
        <taxon>Bacillati</taxon>
        <taxon>Bacillota</taxon>
        <taxon>Tissierellia</taxon>
        <taxon>Tissierellales</taxon>
        <taxon>Peptoniphilaceae</taxon>
        <taxon>Anaerococcus</taxon>
    </lineage>
</organism>
<dbReference type="PANTHER" id="PTHR34382">
    <property type="entry name" value="PTS SYSTEM N,N'-DIACETYLCHITOBIOSE-SPECIFIC EIIA COMPONENT"/>
    <property type="match status" value="1"/>
</dbReference>
<dbReference type="PROSITE" id="PS51095">
    <property type="entry name" value="PTS_EIIA_TYPE_3"/>
    <property type="match status" value="1"/>
</dbReference>
<gene>
    <name evidence="8" type="ORF">HMPREF1630_01595</name>
</gene>
<evidence type="ECO:0000256" key="5">
    <source>
        <dbReference type="PIRSR" id="PIRSR000699-1"/>
    </source>
</evidence>
<feature type="modified residue" description="Phosphohistidine; by HPr" evidence="7">
    <location>
        <position position="79"/>
    </location>
</feature>
<accession>A0A095X620</accession>
<dbReference type="PIRSF" id="PIRSF000699">
    <property type="entry name" value="PTS_IILac_III"/>
    <property type="match status" value="1"/>
</dbReference>
<feature type="binding site" evidence="6">
    <location>
        <position position="82"/>
    </location>
    <ligand>
        <name>Mg(2+)</name>
        <dbReference type="ChEBI" id="CHEBI:18420"/>
        <note>ligand shared between all trimeric partners</note>
    </ligand>
</feature>
<reference evidence="8 9" key="1">
    <citation type="submission" date="2014-07" db="EMBL/GenBank/DDBJ databases">
        <authorList>
            <person name="McCorrison J."/>
            <person name="Sanka R."/>
            <person name="Torralba M."/>
            <person name="Gillis M."/>
            <person name="Haft D.H."/>
            <person name="Methe B."/>
            <person name="Sutton G."/>
            <person name="Nelson K.E."/>
        </authorList>
    </citation>
    <scope>NUCLEOTIDE SEQUENCE [LARGE SCALE GENOMIC DNA]</scope>
    <source>
        <strain evidence="8 9">S7-1-13</strain>
    </source>
</reference>
<evidence type="ECO:0000256" key="6">
    <source>
        <dbReference type="PIRSR" id="PIRSR000699-2"/>
    </source>
</evidence>
<dbReference type="Gene3D" id="1.20.58.80">
    <property type="entry name" value="Phosphotransferase system, lactose/cellobiose-type IIA subunit"/>
    <property type="match status" value="1"/>
</dbReference>
<dbReference type="SUPFAM" id="SSF46973">
    <property type="entry name" value="Enzyme IIa from lactose specific PTS, IIa-lac"/>
    <property type="match status" value="1"/>
</dbReference>
<keyword evidence="2 8" id="KW-0762">Sugar transport</keyword>
<evidence type="ECO:0000256" key="7">
    <source>
        <dbReference type="PROSITE-ProRule" id="PRU00418"/>
    </source>
</evidence>
<keyword evidence="4" id="KW-0598">Phosphotransferase system</keyword>
<dbReference type="RefSeq" id="WP_004829290.1">
    <property type="nucleotide sequence ID" value="NZ_JRMW01000019.1"/>
</dbReference>
<dbReference type="InterPro" id="IPR036542">
    <property type="entry name" value="PTS_IIA_lac/cel_sf"/>
</dbReference>
<dbReference type="EMBL" id="JRMW01000019">
    <property type="protein sequence ID" value="KGF05126.1"/>
    <property type="molecule type" value="Genomic_DNA"/>
</dbReference>
<evidence type="ECO:0000313" key="8">
    <source>
        <dbReference type="EMBL" id="KGF05126.1"/>
    </source>
</evidence>
<dbReference type="AlphaFoldDB" id="A0A095X620"/>
<dbReference type="eggNOG" id="COG1447">
    <property type="taxonomic scope" value="Bacteria"/>
</dbReference>
<evidence type="ECO:0000256" key="3">
    <source>
        <dbReference type="ARBA" id="ARBA00022679"/>
    </source>
</evidence>